<evidence type="ECO:0000313" key="2">
    <source>
        <dbReference type="EMBL" id="GMN64980.1"/>
    </source>
</evidence>
<evidence type="ECO:0008006" key="4">
    <source>
        <dbReference type="Google" id="ProtNLM"/>
    </source>
</evidence>
<dbReference type="Proteomes" id="UP001187192">
    <property type="component" value="Unassembled WGS sequence"/>
</dbReference>
<name>A0AA88DZN3_FICCA</name>
<protein>
    <recommendedName>
        <fullName evidence="4">Non-specific serine/threonine protein kinase</fullName>
    </recommendedName>
</protein>
<dbReference type="PANTHER" id="PTHR27006">
    <property type="entry name" value="PROMASTIGOTE SURFACE ANTIGEN PROTEIN PSA"/>
    <property type="match status" value="1"/>
</dbReference>
<comment type="caution">
    <text evidence="2">The sequence shown here is derived from an EMBL/GenBank/DDBJ whole genome shotgun (WGS) entry which is preliminary data.</text>
</comment>
<evidence type="ECO:0000256" key="1">
    <source>
        <dbReference type="SAM" id="MobiDB-lite"/>
    </source>
</evidence>
<dbReference type="PANTHER" id="PTHR27006:SF605">
    <property type="entry name" value="COLD-RESPONSIVE PROTEIN KINASE 1-LIKE"/>
    <property type="match status" value="1"/>
</dbReference>
<evidence type="ECO:0000313" key="3">
    <source>
        <dbReference type="Proteomes" id="UP001187192"/>
    </source>
</evidence>
<sequence length="112" mass="12591">MTLSCFHLFQAWTLQKEGSTLGLLDKHVRELHHDEKQALHCIYVGLLCVQQSVVDKPNMSSVVVMLGNESELPQLKPPGYFTETDLAKRGYSSMEPQSSSTNKMSISLLEPR</sequence>
<accession>A0AA88DZN3</accession>
<keyword evidence="3" id="KW-1185">Reference proteome</keyword>
<organism evidence="2 3">
    <name type="scientific">Ficus carica</name>
    <name type="common">Common fig</name>
    <dbReference type="NCBI Taxonomy" id="3494"/>
    <lineage>
        <taxon>Eukaryota</taxon>
        <taxon>Viridiplantae</taxon>
        <taxon>Streptophyta</taxon>
        <taxon>Embryophyta</taxon>
        <taxon>Tracheophyta</taxon>
        <taxon>Spermatophyta</taxon>
        <taxon>Magnoliopsida</taxon>
        <taxon>eudicotyledons</taxon>
        <taxon>Gunneridae</taxon>
        <taxon>Pentapetalae</taxon>
        <taxon>rosids</taxon>
        <taxon>fabids</taxon>
        <taxon>Rosales</taxon>
        <taxon>Moraceae</taxon>
        <taxon>Ficeae</taxon>
        <taxon>Ficus</taxon>
    </lineage>
</organism>
<feature type="compositionally biased region" description="Polar residues" evidence="1">
    <location>
        <begin position="94"/>
        <end position="105"/>
    </location>
</feature>
<gene>
    <name evidence="2" type="ORF">TIFTF001_034043</name>
</gene>
<feature type="region of interest" description="Disordered" evidence="1">
    <location>
        <begin position="90"/>
        <end position="112"/>
    </location>
</feature>
<dbReference type="AlphaFoldDB" id="A0AA88DZN3"/>
<proteinExistence type="predicted"/>
<reference evidence="2" key="1">
    <citation type="submission" date="2023-07" db="EMBL/GenBank/DDBJ databases">
        <title>draft genome sequence of fig (Ficus carica).</title>
        <authorList>
            <person name="Takahashi T."/>
            <person name="Nishimura K."/>
        </authorList>
    </citation>
    <scope>NUCLEOTIDE SEQUENCE</scope>
</reference>
<dbReference type="EMBL" id="BTGU01000204">
    <property type="protein sequence ID" value="GMN64980.1"/>
    <property type="molecule type" value="Genomic_DNA"/>
</dbReference>